<sequence>MNLRWSRPLPKPPSKTPRRNARQWRRMYLAQVWIPTNSSSSILLMGNGHFFVTSRSRTSRKCCTWVRVRCARRLYNLGSSSTTTERTSVIHISAEGALMSCEEAQTDRLRISWDTRVPTRWRGFFAELALYKSSSYLLPLQGKVVPHLMGLYASPGRVTLAFEPPHDVFWIEASPQMPTVLKKLAIDAFEQLHRQGILHGDVALRHILIDADCRVTLIDFQESFADLPNEDIGIKPIPPGEKEMEMRKVKFFLDYDGARDREIRKTSQAKKRRIANSVLAELRQKQELMNLPPTHIEAIPTPEEDIEEAPVFADVLEEEWMRGMDCMPCRIDMPGVSPVTRALAIEKFMLRIRELEAAAMPAHERHDAFSRRWSVDAEVGSTGSPLSPRSIIGFLFGDPAEDDGAEIDNFKPAPMPMVDLDLWRNNAVSAVAPLQTPLPSPQTRKPAGKRRHQEDFEEDEGRTKKVKLENRPADSLGTFLRRNPSVVESQPTTSSSHLAAAPQINEASPPHQSDKRRSSAPSPAEFRLSSKDPESAAPPFQTPESGPSEVLQPKRRRPNDDGAATEASPTKKPRVASRSKSKAEVESTACPKGSAAIPSGLLSENKTEDLYANVEKPAPRRSKRLQRRSI</sequence>
<protein>
    <submittedName>
        <fullName evidence="1">Uncharacterized protein</fullName>
    </submittedName>
</protein>
<proteinExistence type="predicted"/>
<dbReference type="Proteomes" id="UP000814033">
    <property type="component" value="Unassembled WGS sequence"/>
</dbReference>
<organism evidence="1 2">
    <name type="scientific">Auriscalpium vulgare</name>
    <dbReference type="NCBI Taxonomy" id="40419"/>
    <lineage>
        <taxon>Eukaryota</taxon>
        <taxon>Fungi</taxon>
        <taxon>Dikarya</taxon>
        <taxon>Basidiomycota</taxon>
        <taxon>Agaricomycotina</taxon>
        <taxon>Agaricomycetes</taxon>
        <taxon>Russulales</taxon>
        <taxon>Auriscalpiaceae</taxon>
        <taxon>Auriscalpium</taxon>
    </lineage>
</organism>
<gene>
    <name evidence="1" type="ORF">FA95DRAFT_723429</name>
</gene>
<accession>A0ACB8SBD9</accession>
<evidence type="ECO:0000313" key="2">
    <source>
        <dbReference type="Proteomes" id="UP000814033"/>
    </source>
</evidence>
<comment type="caution">
    <text evidence="1">The sequence shown here is derived from an EMBL/GenBank/DDBJ whole genome shotgun (WGS) entry which is preliminary data.</text>
</comment>
<evidence type="ECO:0000313" key="1">
    <source>
        <dbReference type="EMBL" id="KAI0053281.1"/>
    </source>
</evidence>
<dbReference type="EMBL" id="MU275840">
    <property type="protein sequence ID" value="KAI0053281.1"/>
    <property type="molecule type" value="Genomic_DNA"/>
</dbReference>
<reference evidence="1" key="2">
    <citation type="journal article" date="2022" name="New Phytol.">
        <title>Evolutionary transition to the ectomycorrhizal habit in the genomes of a hyperdiverse lineage of mushroom-forming fungi.</title>
        <authorList>
            <person name="Looney B."/>
            <person name="Miyauchi S."/>
            <person name="Morin E."/>
            <person name="Drula E."/>
            <person name="Courty P.E."/>
            <person name="Kohler A."/>
            <person name="Kuo A."/>
            <person name="LaButti K."/>
            <person name="Pangilinan J."/>
            <person name="Lipzen A."/>
            <person name="Riley R."/>
            <person name="Andreopoulos W."/>
            <person name="He G."/>
            <person name="Johnson J."/>
            <person name="Nolan M."/>
            <person name="Tritt A."/>
            <person name="Barry K.W."/>
            <person name="Grigoriev I.V."/>
            <person name="Nagy L.G."/>
            <person name="Hibbett D."/>
            <person name="Henrissat B."/>
            <person name="Matheny P.B."/>
            <person name="Labbe J."/>
            <person name="Martin F.M."/>
        </authorList>
    </citation>
    <scope>NUCLEOTIDE SEQUENCE</scope>
    <source>
        <strain evidence="1">FP105234-sp</strain>
    </source>
</reference>
<keyword evidence="2" id="KW-1185">Reference proteome</keyword>
<name>A0ACB8SBD9_9AGAM</name>
<reference evidence="1" key="1">
    <citation type="submission" date="2021-02" db="EMBL/GenBank/DDBJ databases">
        <authorList>
            <consortium name="DOE Joint Genome Institute"/>
            <person name="Ahrendt S."/>
            <person name="Looney B.P."/>
            <person name="Miyauchi S."/>
            <person name="Morin E."/>
            <person name="Drula E."/>
            <person name="Courty P.E."/>
            <person name="Chicoki N."/>
            <person name="Fauchery L."/>
            <person name="Kohler A."/>
            <person name="Kuo A."/>
            <person name="Labutti K."/>
            <person name="Pangilinan J."/>
            <person name="Lipzen A."/>
            <person name="Riley R."/>
            <person name="Andreopoulos W."/>
            <person name="He G."/>
            <person name="Johnson J."/>
            <person name="Barry K.W."/>
            <person name="Grigoriev I.V."/>
            <person name="Nagy L."/>
            <person name="Hibbett D."/>
            <person name="Henrissat B."/>
            <person name="Matheny P.B."/>
            <person name="Labbe J."/>
            <person name="Martin F."/>
        </authorList>
    </citation>
    <scope>NUCLEOTIDE SEQUENCE</scope>
    <source>
        <strain evidence="1">FP105234-sp</strain>
    </source>
</reference>